<dbReference type="Proteomes" id="UP001290861">
    <property type="component" value="Unassembled WGS sequence"/>
</dbReference>
<dbReference type="CDD" id="cd16153">
    <property type="entry name" value="sulfatase_like"/>
    <property type="match status" value="1"/>
</dbReference>
<name>A0ABU5MTM4_9BACT</name>
<proteinExistence type="predicted"/>
<dbReference type="Pfam" id="PF00884">
    <property type="entry name" value="Sulfatase"/>
    <property type="match status" value="1"/>
</dbReference>
<dbReference type="InterPro" id="IPR017850">
    <property type="entry name" value="Alkaline_phosphatase_core_sf"/>
</dbReference>
<reference evidence="5 6" key="1">
    <citation type="journal article" date="2024" name="Appl. Environ. Microbiol.">
        <title>Pontiella agarivorans sp. nov., a novel marine anaerobic bacterium capable of degrading macroalgal polysaccharides and fixing nitrogen.</title>
        <authorList>
            <person name="Liu N."/>
            <person name="Kivenson V."/>
            <person name="Peng X."/>
            <person name="Cui Z."/>
            <person name="Lankiewicz T.S."/>
            <person name="Gosselin K.M."/>
            <person name="English C.J."/>
            <person name="Blair E.M."/>
            <person name="O'Malley M.A."/>
            <person name="Valentine D.L."/>
        </authorList>
    </citation>
    <scope>NUCLEOTIDE SEQUENCE [LARGE SCALE GENOMIC DNA]</scope>
    <source>
        <strain evidence="5 6">NLcol2</strain>
    </source>
</reference>
<feature type="domain" description="Sulfatase N-terminal" evidence="4">
    <location>
        <begin position="24"/>
        <end position="448"/>
    </location>
</feature>
<evidence type="ECO:0000313" key="5">
    <source>
        <dbReference type="EMBL" id="MDZ8117574.1"/>
    </source>
</evidence>
<dbReference type="PANTHER" id="PTHR45953">
    <property type="entry name" value="IDURONATE 2-SULFATASE"/>
    <property type="match status" value="1"/>
</dbReference>
<dbReference type="PANTHER" id="PTHR45953:SF1">
    <property type="entry name" value="IDURONATE 2-SULFATASE"/>
    <property type="match status" value="1"/>
</dbReference>
<evidence type="ECO:0000313" key="6">
    <source>
        <dbReference type="Proteomes" id="UP001290861"/>
    </source>
</evidence>
<feature type="chain" id="PRO_5046668739" evidence="3">
    <location>
        <begin position="23"/>
        <end position="613"/>
    </location>
</feature>
<keyword evidence="3" id="KW-0732">Signal</keyword>
<dbReference type="Gene3D" id="3.40.720.10">
    <property type="entry name" value="Alkaline Phosphatase, subunit A"/>
    <property type="match status" value="1"/>
</dbReference>
<dbReference type="RefSeq" id="WP_322607375.1">
    <property type="nucleotide sequence ID" value="NZ_JARVCO010000002.1"/>
</dbReference>
<accession>A0ABU5MTM4</accession>
<gene>
    <name evidence="5" type="ORF">P9H32_02965</name>
</gene>
<evidence type="ECO:0000256" key="1">
    <source>
        <dbReference type="ARBA" id="ARBA00022723"/>
    </source>
</evidence>
<dbReference type="SUPFAM" id="SSF53649">
    <property type="entry name" value="Alkaline phosphatase-like"/>
    <property type="match status" value="1"/>
</dbReference>
<organism evidence="5 6">
    <name type="scientific">Pontiella agarivorans</name>
    <dbReference type="NCBI Taxonomy" id="3038953"/>
    <lineage>
        <taxon>Bacteria</taxon>
        <taxon>Pseudomonadati</taxon>
        <taxon>Kiritimatiellota</taxon>
        <taxon>Kiritimatiellia</taxon>
        <taxon>Kiritimatiellales</taxon>
        <taxon>Pontiellaceae</taxon>
        <taxon>Pontiella</taxon>
    </lineage>
</organism>
<keyword evidence="6" id="KW-1185">Reference proteome</keyword>
<feature type="signal peptide" evidence="3">
    <location>
        <begin position="1"/>
        <end position="22"/>
    </location>
</feature>
<keyword evidence="1" id="KW-0479">Metal-binding</keyword>
<sequence length="613" mass="69579">MKNTWKLMLWMLALAGSAAANEQPNILWIITDDHRADSVQAYNRATTGKNYNPLGFVMSPEADKLAEEGVLFTRAYCNSPGCAPSRTSMHYGMYPHHSGHYGFETSHRDTAFSKPFLPEMMADLGYTTASFGKTGFYVFKNSPRKYDKIDFYQHEVSMRQITDSGLSDWSKYSKWAEGKKAGSGVRWRFKNRVLDYYIPVDGEMDAENARVRKQAEEELDILYAYKRNNAGLIIGGQSPSSAENTMDGHIAGSMIDFLQHAGKKYNTPYDTAMEGPNPDKPLFVHLGFHFPHTPTLPSKEFRDLFMAKEKEIPYRVPDFSKEELEKLPPQMQLWFEKTNFADMTEADKRQSIRDYYAFCAMGDHLVGQSVEAFKAYSRKQGRDWLILYVIGDHGWHLGEQGGTSKFAPYDKSNHCAVIAVSSDKQRWPAGKVCRNWVEFVDIAPTLLQGGGADLSEEAFAHLDGVSMKDVLAGKNTRQYVIGEMNHVIGPRCYLRCDDFAFSMRNREKNGKAFEKWGDKPGVNIKWALEAPREKVEMVLFDLRVDSGEQNNVAYDPEYAALADWFRNKLGRITLGDGRVECDWKHPDDYMITDFAKGAHDGKLDIPAELIPTI</sequence>
<protein>
    <submittedName>
        <fullName evidence="5">Sulfatase-like hydrolase/transferase</fullName>
    </submittedName>
</protein>
<evidence type="ECO:0000256" key="2">
    <source>
        <dbReference type="ARBA" id="ARBA00022801"/>
    </source>
</evidence>
<evidence type="ECO:0000259" key="4">
    <source>
        <dbReference type="Pfam" id="PF00884"/>
    </source>
</evidence>
<dbReference type="InterPro" id="IPR000917">
    <property type="entry name" value="Sulfatase_N"/>
</dbReference>
<comment type="caution">
    <text evidence="5">The sequence shown here is derived from an EMBL/GenBank/DDBJ whole genome shotgun (WGS) entry which is preliminary data.</text>
</comment>
<dbReference type="EMBL" id="JARVCO010000002">
    <property type="protein sequence ID" value="MDZ8117574.1"/>
    <property type="molecule type" value="Genomic_DNA"/>
</dbReference>
<evidence type="ECO:0000256" key="3">
    <source>
        <dbReference type="SAM" id="SignalP"/>
    </source>
</evidence>
<keyword evidence="2" id="KW-0378">Hydrolase</keyword>